<dbReference type="EMBL" id="JAKOEM010000001">
    <property type="protein sequence ID" value="MCG6557079.1"/>
    <property type="molecule type" value="Genomic_DNA"/>
</dbReference>
<keyword evidence="5" id="KW-0255">Endonuclease</keyword>
<keyword evidence="5" id="KW-0378">Hydrolase</keyword>
<dbReference type="SUPFAM" id="SSF116734">
    <property type="entry name" value="DNA methylase specificity domain"/>
    <property type="match status" value="2"/>
</dbReference>
<comment type="similarity">
    <text evidence="1">Belongs to the type-I restriction system S methylase family.</text>
</comment>
<reference evidence="5" key="1">
    <citation type="submission" date="2022-02" db="EMBL/GenBank/DDBJ databases">
        <title>The genome sequence of Ruegeria sp. 1NDH52C.</title>
        <authorList>
            <person name="Du J."/>
        </authorList>
    </citation>
    <scope>NUCLEOTIDE SEQUENCE</scope>
    <source>
        <strain evidence="5">1NDH52C</strain>
    </source>
</reference>
<protein>
    <submittedName>
        <fullName evidence="5">Restriction endonuclease subunit S</fullName>
    </submittedName>
</protein>
<dbReference type="Pfam" id="PF01420">
    <property type="entry name" value="Methylase_S"/>
    <property type="match status" value="2"/>
</dbReference>
<dbReference type="PANTHER" id="PTHR30408">
    <property type="entry name" value="TYPE-1 RESTRICTION ENZYME ECOKI SPECIFICITY PROTEIN"/>
    <property type="match status" value="1"/>
</dbReference>
<dbReference type="RefSeq" id="WP_238903819.1">
    <property type="nucleotide sequence ID" value="NZ_JAKOEM010000001.1"/>
</dbReference>
<evidence type="ECO:0000256" key="3">
    <source>
        <dbReference type="ARBA" id="ARBA00023125"/>
    </source>
</evidence>
<feature type="domain" description="Type I restriction modification DNA specificity" evidence="4">
    <location>
        <begin position="228"/>
        <end position="382"/>
    </location>
</feature>
<dbReference type="InterPro" id="IPR052021">
    <property type="entry name" value="Type-I_RS_S_subunit"/>
</dbReference>
<evidence type="ECO:0000313" key="6">
    <source>
        <dbReference type="Proteomes" id="UP001165279"/>
    </source>
</evidence>
<comment type="caution">
    <text evidence="5">The sequence shown here is derived from an EMBL/GenBank/DDBJ whole genome shotgun (WGS) entry which is preliminary data.</text>
</comment>
<evidence type="ECO:0000313" key="5">
    <source>
        <dbReference type="EMBL" id="MCG6557079.1"/>
    </source>
</evidence>
<dbReference type="Proteomes" id="UP001165279">
    <property type="component" value="Unassembled WGS sequence"/>
</dbReference>
<sequence length="398" mass="44690">MTQTDHQNEPKLRFPGFDTAWEEKNLGEFFTFKNGVNADKSAYGKGRKFINVLDIISDTPITYDTIIGSVEISDKEFEKNEVRYGDILFQRSSETREEVGQSNVYLDQERTATFGGFVIRGRPITEIEPEYFHNLLKTARVRKDMTARSGGSTRYNVGQESLSAVPITIAPTLNEQRKIAGFAGAMDAKIAQLERKKALVEDYKKGCMQQLFSQKIRFKDDIGNDFPDWEEKRLGGIVSIKKGHQLNRDDMIEGAEYPVINGGISASGYTDTFNTKGSVITVSEGGNSCGYVDWQPHDFWLGGHCYALPLKDSVSHAGYLLQFLKNAQSGIMALRVGSGLPNIQKRDLEKLPVALPHPDEQRKIADFLSALDRKIDLISQELTHARSFKQGLLQQMFV</sequence>
<gene>
    <name evidence="5" type="ORF">MB818_02630</name>
</gene>
<name>A0ABS9NT00_9RHOB</name>
<dbReference type="Gene3D" id="3.90.220.20">
    <property type="entry name" value="DNA methylase specificity domains"/>
    <property type="match status" value="2"/>
</dbReference>
<feature type="domain" description="Type I restriction modification DNA specificity" evidence="4">
    <location>
        <begin position="21"/>
        <end position="200"/>
    </location>
</feature>
<evidence type="ECO:0000256" key="2">
    <source>
        <dbReference type="ARBA" id="ARBA00022747"/>
    </source>
</evidence>
<evidence type="ECO:0000259" key="4">
    <source>
        <dbReference type="Pfam" id="PF01420"/>
    </source>
</evidence>
<organism evidence="5 6">
    <name type="scientific">Ruegeria alba</name>
    <dbReference type="NCBI Taxonomy" id="2916756"/>
    <lineage>
        <taxon>Bacteria</taxon>
        <taxon>Pseudomonadati</taxon>
        <taxon>Pseudomonadota</taxon>
        <taxon>Alphaproteobacteria</taxon>
        <taxon>Rhodobacterales</taxon>
        <taxon>Roseobacteraceae</taxon>
        <taxon>Ruegeria</taxon>
    </lineage>
</organism>
<keyword evidence="2" id="KW-0680">Restriction system</keyword>
<keyword evidence="6" id="KW-1185">Reference proteome</keyword>
<dbReference type="InterPro" id="IPR044946">
    <property type="entry name" value="Restrct_endonuc_typeI_TRD_sf"/>
</dbReference>
<accession>A0ABS9NT00</accession>
<dbReference type="GO" id="GO:0004519">
    <property type="term" value="F:endonuclease activity"/>
    <property type="evidence" value="ECO:0007669"/>
    <property type="project" value="UniProtKB-KW"/>
</dbReference>
<dbReference type="CDD" id="cd17291">
    <property type="entry name" value="RMtype1_S_MgeORF438P-TRD-CR_like"/>
    <property type="match status" value="1"/>
</dbReference>
<dbReference type="InterPro" id="IPR000055">
    <property type="entry name" value="Restrct_endonuc_typeI_TRD"/>
</dbReference>
<dbReference type="Gene3D" id="1.10.287.1120">
    <property type="entry name" value="Bipartite methylase S protein"/>
    <property type="match status" value="1"/>
</dbReference>
<proteinExistence type="inferred from homology"/>
<keyword evidence="3" id="KW-0238">DNA-binding</keyword>
<keyword evidence="5" id="KW-0540">Nuclease</keyword>
<dbReference type="CDD" id="cd17517">
    <property type="entry name" value="RMtype1_S_EcoKI_StySPI-TRD2-CR2_like"/>
    <property type="match status" value="1"/>
</dbReference>
<dbReference type="PANTHER" id="PTHR30408:SF13">
    <property type="entry name" value="TYPE I RESTRICTION ENZYME HINDI SPECIFICITY SUBUNIT"/>
    <property type="match status" value="1"/>
</dbReference>
<evidence type="ECO:0000256" key="1">
    <source>
        <dbReference type="ARBA" id="ARBA00010923"/>
    </source>
</evidence>